<evidence type="ECO:0000313" key="1">
    <source>
        <dbReference type="EMBL" id="KKL99528.1"/>
    </source>
</evidence>
<dbReference type="AlphaFoldDB" id="A0A0F9GL69"/>
<accession>A0A0F9GL69</accession>
<dbReference type="EMBL" id="LAZR01017654">
    <property type="protein sequence ID" value="KKL99528.1"/>
    <property type="molecule type" value="Genomic_DNA"/>
</dbReference>
<name>A0A0F9GL69_9ZZZZ</name>
<sequence>MKWIMQPVVGRWLKGAYGIIVEHCNSCHDYDDLEYFTEIDLNKGRHVMGCCGMWRALERQKEMKWKQEN</sequence>
<comment type="caution">
    <text evidence="1">The sequence shown here is derived from an EMBL/GenBank/DDBJ whole genome shotgun (WGS) entry which is preliminary data.</text>
</comment>
<gene>
    <name evidence="1" type="ORF">LCGC14_1813580</name>
</gene>
<protein>
    <submittedName>
        <fullName evidence="1">Uncharacterized protein</fullName>
    </submittedName>
</protein>
<organism evidence="1">
    <name type="scientific">marine sediment metagenome</name>
    <dbReference type="NCBI Taxonomy" id="412755"/>
    <lineage>
        <taxon>unclassified sequences</taxon>
        <taxon>metagenomes</taxon>
        <taxon>ecological metagenomes</taxon>
    </lineage>
</organism>
<reference evidence="1" key="1">
    <citation type="journal article" date="2015" name="Nature">
        <title>Complex archaea that bridge the gap between prokaryotes and eukaryotes.</title>
        <authorList>
            <person name="Spang A."/>
            <person name="Saw J.H."/>
            <person name="Jorgensen S.L."/>
            <person name="Zaremba-Niedzwiedzka K."/>
            <person name="Martijn J."/>
            <person name="Lind A.E."/>
            <person name="van Eijk R."/>
            <person name="Schleper C."/>
            <person name="Guy L."/>
            <person name="Ettema T.J."/>
        </authorList>
    </citation>
    <scope>NUCLEOTIDE SEQUENCE</scope>
</reference>
<proteinExistence type="predicted"/>